<gene>
    <name evidence="8" type="ORF">J1C56_28340</name>
</gene>
<dbReference type="Gene3D" id="3.90.79.10">
    <property type="entry name" value="Nucleoside Triphosphate Pyrophosphohydrolase"/>
    <property type="match status" value="1"/>
</dbReference>
<dbReference type="SUPFAM" id="SSF55811">
    <property type="entry name" value="Nudix"/>
    <property type="match status" value="1"/>
</dbReference>
<sequence length="160" mass="17995">MIQARPPFCSQDAFPCRPIRIAGRADRSGEGAVDTVIRECMEEIGLDLSADQVLGTLDLYVTQSGYAVTPVVFQTAKEPNFCLNQNEVDQIFRIKLSELSGERSAQFFYQEEGGQRLIRLPIFDHHIHAPTAAILYQFIEMVAGRYKRIDDLAAPNFATR</sequence>
<keyword evidence="9" id="KW-1185">Reference proteome</keyword>
<keyword evidence="5" id="KW-0460">Magnesium</keyword>
<evidence type="ECO:0000313" key="9">
    <source>
        <dbReference type="Proteomes" id="UP001138921"/>
    </source>
</evidence>
<evidence type="ECO:0000256" key="4">
    <source>
        <dbReference type="ARBA" id="ARBA00022801"/>
    </source>
</evidence>
<organism evidence="8 9">
    <name type="scientific">Aminobacter anthyllidis</name>
    <dbReference type="NCBI Taxonomy" id="1035067"/>
    <lineage>
        <taxon>Bacteria</taxon>
        <taxon>Pseudomonadati</taxon>
        <taxon>Pseudomonadota</taxon>
        <taxon>Alphaproteobacteria</taxon>
        <taxon>Hyphomicrobiales</taxon>
        <taxon>Phyllobacteriaceae</taxon>
        <taxon>Aminobacter</taxon>
    </lineage>
</organism>
<dbReference type="GO" id="GO:0010945">
    <property type="term" value="F:coenzyme A diphosphatase activity"/>
    <property type="evidence" value="ECO:0007669"/>
    <property type="project" value="InterPro"/>
</dbReference>
<dbReference type="InterPro" id="IPR000086">
    <property type="entry name" value="NUDIX_hydrolase_dom"/>
</dbReference>
<dbReference type="PANTHER" id="PTHR12992">
    <property type="entry name" value="NUDIX HYDROLASE"/>
    <property type="match status" value="1"/>
</dbReference>
<proteinExistence type="predicted"/>
<dbReference type="AlphaFoldDB" id="A0A9X1D7P3"/>
<dbReference type="PANTHER" id="PTHR12992:SF11">
    <property type="entry name" value="MITOCHONDRIAL COENZYME A DIPHOSPHATASE NUDT8"/>
    <property type="match status" value="1"/>
</dbReference>
<evidence type="ECO:0000259" key="7">
    <source>
        <dbReference type="PROSITE" id="PS51462"/>
    </source>
</evidence>
<dbReference type="EMBL" id="JAFLWW010000012">
    <property type="protein sequence ID" value="MBT1159482.1"/>
    <property type="molecule type" value="Genomic_DNA"/>
</dbReference>
<comment type="cofactor">
    <cofactor evidence="2">
        <name>Mg(2+)</name>
        <dbReference type="ChEBI" id="CHEBI:18420"/>
    </cofactor>
</comment>
<name>A0A9X1D7P3_9HYPH</name>
<evidence type="ECO:0000256" key="2">
    <source>
        <dbReference type="ARBA" id="ARBA00001946"/>
    </source>
</evidence>
<evidence type="ECO:0000256" key="6">
    <source>
        <dbReference type="ARBA" id="ARBA00023211"/>
    </source>
</evidence>
<keyword evidence="3" id="KW-0479">Metal-binding</keyword>
<dbReference type="InterPro" id="IPR045121">
    <property type="entry name" value="CoAse"/>
</dbReference>
<reference evidence="8" key="1">
    <citation type="journal article" date="2021" name="Microorganisms">
        <title>Phylogenomic Reconstruction and Metabolic Potential of the Genus Aminobacter.</title>
        <authorList>
            <person name="Artuso I."/>
            <person name="Turrini P."/>
            <person name="Pirolo M."/>
            <person name="Lugli G.A."/>
            <person name="Ventura M."/>
            <person name="Visca P."/>
        </authorList>
    </citation>
    <scope>NUCLEOTIDE SEQUENCE</scope>
    <source>
        <strain evidence="8">LMG 26462</strain>
    </source>
</reference>
<evidence type="ECO:0000256" key="1">
    <source>
        <dbReference type="ARBA" id="ARBA00001936"/>
    </source>
</evidence>
<dbReference type="PROSITE" id="PS51462">
    <property type="entry name" value="NUDIX"/>
    <property type="match status" value="1"/>
</dbReference>
<comment type="cofactor">
    <cofactor evidence="1">
        <name>Mn(2+)</name>
        <dbReference type="ChEBI" id="CHEBI:29035"/>
    </cofactor>
</comment>
<dbReference type="CDD" id="cd03426">
    <property type="entry name" value="NUDIX_CoAse_Nudt7"/>
    <property type="match status" value="1"/>
</dbReference>
<dbReference type="RefSeq" id="WP_214393331.1">
    <property type="nucleotide sequence ID" value="NZ_JAFLWW010000012.1"/>
</dbReference>
<evidence type="ECO:0000313" key="8">
    <source>
        <dbReference type="EMBL" id="MBT1159482.1"/>
    </source>
</evidence>
<reference evidence="8" key="2">
    <citation type="submission" date="2021-03" db="EMBL/GenBank/DDBJ databases">
        <authorList>
            <person name="Artuso I."/>
            <person name="Turrini P."/>
            <person name="Pirolo M."/>
            <person name="Lugli G.A."/>
            <person name="Ventura M."/>
            <person name="Visca P."/>
        </authorList>
    </citation>
    <scope>NUCLEOTIDE SEQUENCE</scope>
    <source>
        <strain evidence="8">LMG 26462</strain>
    </source>
</reference>
<keyword evidence="6" id="KW-0464">Manganese</keyword>
<accession>A0A9X1D7P3</accession>
<dbReference type="GO" id="GO:0046872">
    <property type="term" value="F:metal ion binding"/>
    <property type="evidence" value="ECO:0007669"/>
    <property type="project" value="UniProtKB-KW"/>
</dbReference>
<evidence type="ECO:0000256" key="3">
    <source>
        <dbReference type="ARBA" id="ARBA00022723"/>
    </source>
</evidence>
<protein>
    <submittedName>
        <fullName evidence="8">CoA pyrophosphatase</fullName>
    </submittedName>
</protein>
<feature type="domain" description="Nudix hydrolase" evidence="7">
    <location>
        <begin position="1"/>
        <end position="115"/>
    </location>
</feature>
<comment type="caution">
    <text evidence="8">The sequence shown here is derived from an EMBL/GenBank/DDBJ whole genome shotgun (WGS) entry which is preliminary data.</text>
</comment>
<dbReference type="InterPro" id="IPR015797">
    <property type="entry name" value="NUDIX_hydrolase-like_dom_sf"/>
</dbReference>
<evidence type="ECO:0000256" key="5">
    <source>
        <dbReference type="ARBA" id="ARBA00022842"/>
    </source>
</evidence>
<keyword evidence="4" id="KW-0378">Hydrolase</keyword>
<dbReference type="Proteomes" id="UP001138921">
    <property type="component" value="Unassembled WGS sequence"/>
</dbReference>